<dbReference type="EMBL" id="DUZY01000001">
    <property type="protein sequence ID" value="DAD22139.1"/>
    <property type="molecule type" value="Genomic_DNA"/>
</dbReference>
<evidence type="ECO:0000313" key="2">
    <source>
        <dbReference type="EMBL" id="DAD22139.1"/>
    </source>
</evidence>
<protein>
    <recommendedName>
        <fullName evidence="1">Zinc knuckle CX2CX4HX4C domain-containing protein</fullName>
    </recommendedName>
</protein>
<reference evidence="2 3" key="1">
    <citation type="journal article" date="2020" name="Mol. Biol. Evol.">
        <title>Distinct Expression and Methylation Patterns for Genes with Different Fates following a Single Whole-Genome Duplication in Flowering Plants.</title>
        <authorList>
            <person name="Shi T."/>
            <person name="Rahmani R.S."/>
            <person name="Gugger P.F."/>
            <person name="Wang M."/>
            <person name="Li H."/>
            <person name="Zhang Y."/>
            <person name="Li Z."/>
            <person name="Wang Q."/>
            <person name="Van de Peer Y."/>
            <person name="Marchal K."/>
            <person name="Chen J."/>
        </authorList>
    </citation>
    <scope>NUCLEOTIDE SEQUENCE [LARGE SCALE GENOMIC DNA]</scope>
    <source>
        <tissue evidence="2">Leaf</tissue>
    </source>
</reference>
<evidence type="ECO:0000259" key="1">
    <source>
        <dbReference type="Pfam" id="PF14392"/>
    </source>
</evidence>
<dbReference type="PANTHER" id="PTHR31286:SF167">
    <property type="entry name" value="OS09G0268800 PROTEIN"/>
    <property type="match status" value="1"/>
</dbReference>
<feature type="domain" description="Zinc knuckle CX2CX4HX4C" evidence="1">
    <location>
        <begin position="56"/>
        <end position="84"/>
    </location>
</feature>
<gene>
    <name evidence="2" type="ORF">HUJ06_023602</name>
</gene>
<dbReference type="PANTHER" id="PTHR31286">
    <property type="entry name" value="GLYCINE-RICH CELL WALL STRUCTURAL PROTEIN 1.8-LIKE"/>
    <property type="match status" value="1"/>
</dbReference>
<dbReference type="Pfam" id="PF14392">
    <property type="entry name" value="zf-CCHC_4"/>
    <property type="match status" value="1"/>
</dbReference>
<evidence type="ECO:0000313" key="3">
    <source>
        <dbReference type="Proteomes" id="UP000607653"/>
    </source>
</evidence>
<dbReference type="InterPro" id="IPR025836">
    <property type="entry name" value="Zn_knuckle_CX2CX4HX4C"/>
</dbReference>
<name>A0A822XSS0_NELNU</name>
<sequence length="169" mass="18710">MTIAKGMQLMSKVGNPVRVDTKNINEMGLWERFLRVQVEIDITKSLPTGVVGVNANGEKAWFNFQYERLATFCYFCGVLGHEETRSYTKFDLQKKLQAKGRELLAKQTMGPGPCSYGPWLLASQSPSLNQILPSSIVVMTSIRDGRDWSGSSNSEALGSKGIEAKSWNG</sequence>
<dbReference type="Proteomes" id="UP000607653">
    <property type="component" value="Unassembled WGS sequence"/>
</dbReference>
<accession>A0A822XSS0</accession>
<proteinExistence type="predicted"/>
<comment type="caution">
    <text evidence="2">The sequence shown here is derived from an EMBL/GenBank/DDBJ whole genome shotgun (WGS) entry which is preliminary data.</text>
</comment>
<organism evidence="2 3">
    <name type="scientific">Nelumbo nucifera</name>
    <name type="common">Sacred lotus</name>
    <dbReference type="NCBI Taxonomy" id="4432"/>
    <lineage>
        <taxon>Eukaryota</taxon>
        <taxon>Viridiplantae</taxon>
        <taxon>Streptophyta</taxon>
        <taxon>Embryophyta</taxon>
        <taxon>Tracheophyta</taxon>
        <taxon>Spermatophyta</taxon>
        <taxon>Magnoliopsida</taxon>
        <taxon>Proteales</taxon>
        <taxon>Nelumbonaceae</taxon>
        <taxon>Nelumbo</taxon>
    </lineage>
</organism>
<dbReference type="AlphaFoldDB" id="A0A822XSS0"/>
<keyword evidence="3" id="KW-1185">Reference proteome</keyword>
<dbReference type="InterPro" id="IPR040256">
    <property type="entry name" value="At4g02000-like"/>
</dbReference>